<proteinExistence type="predicted"/>
<protein>
    <recommendedName>
        <fullName evidence="1">Glycoside hydrolase family 49 C-terminal domain-containing protein</fullName>
    </recommendedName>
</protein>
<feature type="domain" description="Glycoside hydrolase family 49 C-terminal" evidence="1">
    <location>
        <begin position="47"/>
        <end position="143"/>
    </location>
</feature>
<dbReference type="RefSeq" id="XP_062753494.1">
    <property type="nucleotide sequence ID" value="XM_062902172.1"/>
</dbReference>
<dbReference type="EMBL" id="JAWRVG010000033">
    <property type="protein sequence ID" value="KAK4068194.1"/>
    <property type="molecule type" value="Genomic_DNA"/>
</dbReference>
<evidence type="ECO:0000259" key="1">
    <source>
        <dbReference type="Pfam" id="PF03718"/>
    </source>
</evidence>
<dbReference type="InterPro" id="IPR012334">
    <property type="entry name" value="Pectin_lyas_fold"/>
</dbReference>
<gene>
    <name evidence="2" type="ORF">Triagg1_7437</name>
</gene>
<reference evidence="2" key="1">
    <citation type="submission" date="2023-11" db="EMBL/GenBank/DDBJ databases">
        <title>The genome sequences of three competitors of mushroom-forming fungi.</title>
        <authorList>
            <person name="Beijen E."/>
            <person name="Ohm R.A."/>
        </authorList>
    </citation>
    <scope>NUCLEOTIDE SEQUENCE</scope>
    <source>
        <strain evidence="2">CBS 100526</strain>
    </source>
</reference>
<dbReference type="InterPro" id="IPR005192">
    <property type="entry name" value="Glyco_hydro_49_C"/>
</dbReference>
<comment type="caution">
    <text evidence="2">The sequence shown here is derived from an EMBL/GenBank/DDBJ whole genome shotgun (WGS) entry which is preliminary data.</text>
</comment>
<organism evidence="2 3">
    <name type="scientific">Trichoderma aggressivum f. europaeum</name>
    <dbReference type="NCBI Taxonomy" id="173218"/>
    <lineage>
        <taxon>Eukaryota</taxon>
        <taxon>Fungi</taxon>
        <taxon>Dikarya</taxon>
        <taxon>Ascomycota</taxon>
        <taxon>Pezizomycotina</taxon>
        <taxon>Sordariomycetes</taxon>
        <taxon>Hypocreomycetidae</taxon>
        <taxon>Hypocreales</taxon>
        <taxon>Hypocreaceae</taxon>
        <taxon>Trichoderma</taxon>
    </lineage>
</organism>
<sequence>MVVDTRYLKHNDDVPSAIIGASPFYVKEKDPPKKLKKRDFKKQLAASIANVVCKGPCSGLLEISPLQSYGLSIRNVEFQREPNLVAEIAAGYVRGVDDFGSGKFTIEINNWSNNGKKVTMDNFRGNQLGRLNIDKQYWKQWEIHGV</sequence>
<dbReference type="Pfam" id="PF03718">
    <property type="entry name" value="Glyco_hydro_49"/>
    <property type="match status" value="1"/>
</dbReference>
<accession>A0AAE1I9Q8</accession>
<name>A0AAE1I9Q8_9HYPO</name>
<dbReference type="Gene3D" id="2.160.20.10">
    <property type="entry name" value="Single-stranded right-handed beta-helix, Pectin lyase-like"/>
    <property type="match status" value="1"/>
</dbReference>
<evidence type="ECO:0000313" key="3">
    <source>
        <dbReference type="Proteomes" id="UP001273209"/>
    </source>
</evidence>
<evidence type="ECO:0000313" key="2">
    <source>
        <dbReference type="EMBL" id="KAK4068194.1"/>
    </source>
</evidence>
<dbReference type="Proteomes" id="UP001273209">
    <property type="component" value="Unassembled WGS sequence"/>
</dbReference>
<dbReference type="AlphaFoldDB" id="A0AAE1I9Q8"/>
<keyword evidence="3" id="KW-1185">Reference proteome</keyword>
<dbReference type="GeneID" id="87922077"/>